<dbReference type="GO" id="GO:0005886">
    <property type="term" value="C:plasma membrane"/>
    <property type="evidence" value="ECO:0007669"/>
    <property type="project" value="UniProtKB-SubCell"/>
</dbReference>
<organism evidence="8 9">
    <name type="scientific">Chryseosolibacter histidini</name>
    <dbReference type="NCBI Taxonomy" id="2782349"/>
    <lineage>
        <taxon>Bacteria</taxon>
        <taxon>Pseudomonadati</taxon>
        <taxon>Bacteroidota</taxon>
        <taxon>Cytophagia</taxon>
        <taxon>Cytophagales</taxon>
        <taxon>Chryseotaleaceae</taxon>
        <taxon>Chryseosolibacter</taxon>
    </lineage>
</organism>
<gene>
    <name evidence="8" type="ORF">KK083_30175</name>
</gene>
<evidence type="ECO:0000256" key="7">
    <source>
        <dbReference type="SAM" id="Phobius"/>
    </source>
</evidence>
<keyword evidence="3" id="KW-1003">Cell membrane</keyword>
<feature type="transmembrane region" description="Helical" evidence="7">
    <location>
        <begin position="113"/>
        <end position="133"/>
    </location>
</feature>
<reference evidence="8 9" key="1">
    <citation type="submission" date="2021-05" db="EMBL/GenBank/DDBJ databases">
        <title>A Polyphasic approach of four new species of the genus Ohtaekwangia: Ohtaekwangia histidinii sp. nov., Ohtaekwangia cretensis sp. nov., Ohtaekwangia indiensis sp. nov., Ohtaekwangia reichenbachii sp. nov. from diverse environment.</title>
        <authorList>
            <person name="Octaviana S."/>
        </authorList>
    </citation>
    <scope>NUCLEOTIDE SEQUENCE [LARGE SCALE GENOMIC DNA]</scope>
    <source>
        <strain evidence="8 9">PWU4</strain>
    </source>
</reference>
<dbReference type="InterPro" id="IPR032808">
    <property type="entry name" value="DoxX"/>
</dbReference>
<evidence type="ECO:0000256" key="2">
    <source>
        <dbReference type="ARBA" id="ARBA00006679"/>
    </source>
</evidence>
<name>A0AAP2GT08_9BACT</name>
<evidence type="ECO:0000256" key="4">
    <source>
        <dbReference type="ARBA" id="ARBA00022692"/>
    </source>
</evidence>
<dbReference type="Pfam" id="PF07681">
    <property type="entry name" value="DoxX"/>
    <property type="match status" value="1"/>
</dbReference>
<dbReference type="AlphaFoldDB" id="A0AAP2GT08"/>
<dbReference type="EMBL" id="JAHESF010000060">
    <property type="protein sequence ID" value="MBT1701197.1"/>
    <property type="molecule type" value="Genomic_DNA"/>
</dbReference>
<evidence type="ECO:0000256" key="6">
    <source>
        <dbReference type="ARBA" id="ARBA00023136"/>
    </source>
</evidence>
<sequence>MSLFSKLDRFFEKRKDYGAVFLRLIIGWRLIDGTQDNVFSWERMIEFRNFLEQHGVPYPLAAAHVSVYAQFICGILYLLGAFVRPAALVMIVNFISALYIAHQGTTFQQSFEALMMLFGSAFFLFFGAGKISLDDWLNHRNKF</sequence>
<accession>A0AAP2GT08</accession>
<evidence type="ECO:0000256" key="5">
    <source>
        <dbReference type="ARBA" id="ARBA00022989"/>
    </source>
</evidence>
<evidence type="ECO:0000256" key="3">
    <source>
        <dbReference type="ARBA" id="ARBA00022475"/>
    </source>
</evidence>
<dbReference type="RefSeq" id="WP_254169883.1">
    <property type="nucleotide sequence ID" value="NZ_JAHESF010000060.1"/>
</dbReference>
<keyword evidence="9" id="KW-1185">Reference proteome</keyword>
<proteinExistence type="inferred from homology"/>
<dbReference type="PANTHER" id="PTHR33452:SF1">
    <property type="entry name" value="INNER MEMBRANE PROTEIN YPHA-RELATED"/>
    <property type="match status" value="1"/>
</dbReference>
<comment type="caution">
    <text evidence="8">The sequence shown here is derived from an EMBL/GenBank/DDBJ whole genome shotgun (WGS) entry which is preliminary data.</text>
</comment>
<evidence type="ECO:0000256" key="1">
    <source>
        <dbReference type="ARBA" id="ARBA00004651"/>
    </source>
</evidence>
<protein>
    <submittedName>
        <fullName evidence="8">DoxX family protein</fullName>
    </submittedName>
</protein>
<dbReference type="Proteomes" id="UP001319200">
    <property type="component" value="Unassembled WGS sequence"/>
</dbReference>
<keyword evidence="6 7" id="KW-0472">Membrane</keyword>
<comment type="similarity">
    <text evidence="2">Belongs to the DoxX family.</text>
</comment>
<dbReference type="PANTHER" id="PTHR33452">
    <property type="entry name" value="OXIDOREDUCTASE CATD-RELATED"/>
    <property type="match status" value="1"/>
</dbReference>
<evidence type="ECO:0000313" key="8">
    <source>
        <dbReference type="EMBL" id="MBT1701197.1"/>
    </source>
</evidence>
<keyword evidence="5 7" id="KW-1133">Transmembrane helix</keyword>
<dbReference type="InterPro" id="IPR051907">
    <property type="entry name" value="DoxX-like_oxidoreductase"/>
</dbReference>
<feature type="transmembrane region" description="Helical" evidence="7">
    <location>
        <begin position="85"/>
        <end position="101"/>
    </location>
</feature>
<evidence type="ECO:0000313" key="9">
    <source>
        <dbReference type="Proteomes" id="UP001319200"/>
    </source>
</evidence>
<keyword evidence="4 7" id="KW-0812">Transmembrane</keyword>
<comment type="subcellular location">
    <subcellularLocation>
        <location evidence="1">Cell membrane</location>
        <topology evidence="1">Multi-pass membrane protein</topology>
    </subcellularLocation>
</comment>